<evidence type="ECO:0000313" key="3">
    <source>
        <dbReference type="Proteomes" id="UP001152622"/>
    </source>
</evidence>
<feature type="region of interest" description="Disordered" evidence="1">
    <location>
        <begin position="12"/>
        <end position="43"/>
    </location>
</feature>
<accession>A0A9Q1IJ12</accession>
<comment type="caution">
    <text evidence="2">The sequence shown here is derived from an EMBL/GenBank/DDBJ whole genome shotgun (WGS) entry which is preliminary data.</text>
</comment>
<organism evidence="2 3">
    <name type="scientific">Synaphobranchus kaupii</name>
    <name type="common">Kaup's arrowtooth eel</name>
    <dbReference type="NCBI Taxonomy" id="118154"/>
    <lineage>
        <taxon>Eukaryota</taxon>
        <taxon>Metazoa</taxon>
        <taxon>Chordata</taxon>
        <taxon>Craniata</taxon>
        <taxon>Vertebrata</taxon>
        <taxon>Euteleostomi</taxon>
        <taxon>Actinopterygii</taxon>
        <taxon>Neopterygii</taxon>
        <taxon>Teleostei</taxon>
        <taxon>Anguilliformes</taxon>
        <taxon>Synaphobranchidae</taxon>
        <taxon>Synaphobranchus</taxon>
    </lineage>
</organism>
<dbReference type="EMBL" id="JAINUF010000013">
    <property type="protein sequence ID" value="KAJ8343659.1"/>
    <property type="molecule type" value="Genomic_DNA"/>
</dbReference>
<protein>
    <submittedName>
        <fullName evidence="2">Uncharacterized protein</fullName>
    </submittedName>
</protein>
<reference evidence="2" key="1">
    <citation type="journal article" date="2023" name="Science">
        <title>Genome structures resolve the early diversification of teleost fishes.</title>
        <authorList>
            <person name="Parey E."/>
            <person name="Louis A."/>
            <person name="Montfort J."/>
            <person name="Bouchez O."/>
            <person name="Roques C."/>
            <person name="Iampietro C."/>
            <person name="Lluch J."/>
            <person name="Castinel A."/>
            <person name="Donnadieu C."/>
            <person name="Desvignes T."/>
            <person name="Floi Bucao C."/>
            <person name="Jouanno E."/>
            <person name="Wen M."/>
            <person name="Mejri S."/>
            <person name="Dirks R."/>
            <person name="Jansen H."/>
            <person name="Henkel C."/>
            <person name="Chen W.J."/>
            <person name="Zahm M."/>
            <person name="Cabau C."/>
            <person name="Klopp C."/>
            <person name="Thompson A.W."/>
            <person name="Robinson-Rechavi M."/>
            <person name="Braasch I."/>
            <person name="Lecointre G."/>
            <person name="Bobe J."/>
            <person name="Postlethwait J.H."/>
            <person name="Berthelot C."/>
            <person name="Roest Crollius H."/>
            <person name="Guiguen Y."/>
        </authorList>
    </citation>
    <scope>NUCLEOTIDE SEQUENCE</scope>
    <source>
        <strain evidence="2">WJC10195</strain>
    </source>
</reference>
<evidence type="ECO:0000313" key="2">
    <source>
        <dbReference type="EMBL" id="KAJ8343659.1"/>
    </source>
</evidence>
<feature type="compositionally biased region" description="Low complexity" evidence="1">
    <location>
        <begin position="13"/>
        <end position="25"/>
    </location>
</feature>
<gene>
    <name evidence="2" type="ORF">SKAU_G00309880</name>
</gene>
<keyword evidence="3" id="KW-1185">Reference proteome</keyword>
<dbReference type="Proteomes" id="UP001152622">
    <property type="component" value="Chromosome 13"/>
</dbReference>
<dbReference type="AlphaFoldDB" id="A0A9Q1IJ12"/>
<name>A0A9Q1IJ12_SYNKA</name>
<proteinExistence type="predicted"/>
<sequence length="135" mass="14303">MKVIGSICPVPPAAERSSRAPALPRLINGNRQSPRAAPLPRFSSPTAAGLEAATLPPAFQLGVPSDAWRAVPAVLDLTSVAFEMRISADGQFGQSQSRLSPNGRLALGTPGFSCVRLPPGAVREDCKYRRARLRS</sequence>
<evidence type="ECO:0000256" key="1">
    <source>
        <dbReference type="SAM" id="MobiDB-lite"/>
    </source>
</evidence>